<accession>A0A381WJZ3</accession>
<dbReference type="EMBL" id="UINC01012046">
    <property type="protein sequence ID" value="SVA52834.1"/>
    <property type="molecule type" value="Genomic_DNA"/>
</dbReference>
<organism evidence="2">
    <name type="scientific">marine metagenome</name>
    <dbReference type="NCBI Taxonomy" id="408172"/>
    <lineage>
        <taxon>unclassified sequences</taxon>
        <taxon>metagenomes</taxon>
        <taxon>ecological metagenomes</taxon>
    </lineage>
</organism>
<dbReference type="AlphaFoldDB" id="A0A381WJZ3"/>
<gene>
    <name evidence="2" type="ORF">METZ01_LOCUS105688</name>
</gene>
<feature type="non-terminal residue" evidence="2">
    <location>
        <position position="1"/>
    </location>
</feature>
<proteinExistence type="predicted"/>
<feature type="transmembrane region" description="Helical" evidence="1">
    <location>
        <begin position="6"/>
        <end position="27"/>
    </location>
</feature>
<protein>
    <submittedName>
        <fullName evidence="2">Uncharacterized protein</fullName>
    </submittedName>
</protein>
<feature type="transmembrane region" description="Helical" evidence="1">
    <location>
        <begin position="79"/>
        <end position="98"/>
    </location>
</feature>
<keyword evidence="1" id="KW-0472">Membrane</keyword>
<keyword evidence="1" id="KW-1133">Transmembrane helix</keyword>
<reference evidence="2" key="1">
    <citation type="submission" date="2018-05" db="EMBL/GenBank/DDBJ databases">
        <authorList>
            <person name="Lanie J.A."/>
            <person name="Ng W.-L."/>
            <person name="Kazmierczak K.M."/>
            <person name="Andrzejewski T.M."/>
            <person name="Davidsen T.M."/>
            <person name="Wayne K.J."/>
            <person name="Tettelin H."/>
            <person name="Glass J.I."/>
            <person name="Rusch D."/>
            <person name="Podicherti R."/>
            <person name="Tsui H.-C.T."/>
            <person name="Winkler M.E."/>
        </authorList>
    </citation>
    <scope>NUCLEOTIDE SEQUENCE</scope>
</reference>
<evidence type="ECO:0000256" key="1">
    <source>
        <dbReference type="SAM" id="Phobius"/>
    </source>
</evidence>
<feature type="transmembrane region" description="Helical" evidence="1">
    <location>
        <begin position="39"/>
        <end position="59"/>
    </location>
</feature>
<sequence>VTYSFALDYFLCCFIACVGVLQIATISSKLTYLSLFGKAVSRYLFGYGLLVSSATLFFLSEERNIDDSSGGLDANEQAVLFVVSAFCSFLVTGTICSLRVKAHRENRIHEKISLSTLKSNTLIGVYRCRWTYWKESILRYLK</sequence>
<keyword evidence="1" id="KW-0812">Transmembrane</keyword>
<evidence type="ECO:0000313" key="2">
    <source>
        <dbReference type="EMBL" id="SVA52834.1"/>
    </source>
</evidence>
<name>A0A381WJZ3_9ZZZZ</name>